<name>A0A1U7HF02_9CHRO</name>
<keyword evidence="1" id="KW-0472">Membrane</keyword>
<dbReference type="Pfam" id="PF00395">
    <property type="entry name" value="SLH"/>
    <property type="match status" value="3"/>
</dbReference>
<feature type="domain" description="SLH" evidence="2">
    <location>
        <begin position="128"/>
        <end position="191"/>
    </location>
</feature>
<feature type="domain" description="SLH" evidence="2">
    <location>
        <begin position="255"/>
        <end position="319"/>
    </location>
</feature>
<evidence type="ECO:0000313" key="4">
    <source>
        <dbReference type="Proteomes" id="UP000185984"/>
    </source>
</evidence>
<dbReference type="InterPro" id="IPR001119">
    <property type="entry name" value="SLH_dom"/>
</dbReference>
<accession>A0A1U7HF02</accession>
<dbReference type="STRING" id="247279.NIES1031_20855"/>
<protein>
    <submittedName>
        <fullName evidence="3">S-layer protein</fullName>
    </submittedName>
</protein>
<feature type="transmembrane region" description="Helical" evidence="1">
    <location>
        <begin position="20"/>
        <end position="39"/>
    </location>
</feature>
<dbReference type="AlphaFoldDB" id="A0A1U7HF02"/>
<keyword evidence="1" id="KW-1133">Transmembrane helix</keyword>
<dbReference type="Proteomes" id="UP000185984">
    <property type="component" value="Unassembled WGS sequence"/>
</dbReference>
<organism evidence="3 4">
    <name type="scientific">Chroogloeocystis siderophila 5.2 s.c.1</name>
    <dbReference type="NCBI Taxonomy" id="247279"/>
    <lineage>
        <taxon>Bacteria</taxon>
        <taxon>Bacillati</taxon>
        <taxon>Cyanobacteriota</taxon>
        <taxon>Cyanophyceae</taxon>
        <taxon>Oscillatoriophycideae</taxon>
        <taxon>Chroococcales</taxon>
        <taxon>Chroococcaceae</taxon>
        <taxon>Chroogloeocystis</taxon>
    </lineage>
</organism>
<gene>
    <name evidence="3" type="ORF">NIES1031_20855</name>
</gene>
<evidence type="ECO:0000259" key="2">
    <source>
        <dbReference type="PROSITE" id="PS51272"/>
    </source>
</evidence>
<dbReference type="PANTHER" id="PTHR43308">
    <property type="entry name" value="OUTER MEMBRANE PROTEIN ALPHA-RELATED"/>
    <property type="match status" value="1"/>
</dbReference>
<comment type="caution">
    <text evidence="3">The sequence shown here is derived from an EMBL/GenBank/DDBJ whole genome shotgun (WGS) entry which is preliminary data.</text>
</comment>
<proteinExistence type="predicted"/>
<reference evidence="3 4" key="1">
    <citation type="submission" date="2016-11" db="EMBL/GenBank/DDBJ databases">
        <title>Draft Genome Sequences of Nine Cyanobacterial Strains from Diverse Habitats.</title>
        <authorList>
            <person name="Zhu T."/>
            <person name="Hou S."/>
            <person name="Lu X."/>
            <person name="Hess W.R."/>
        </authorList>
    </citation>
    <scope>NUCLEOTIDE SEQUENCE [LARGE SCALE GENOMIC DNA]</scope>
    <source>
        <strain evidence="3 4">5.2 s.c.1</strain>
    </source>
</reference>
<keyword evidence="1" id="KW-0812">Transmembrane</keyword>
<feature type="domain" description="SLH" evidence="2">
    <location>
        <begin position="192"/>
        <end position="253"/>
    </location>
</feature>
<evidence type="ECO:0000313" key="3">
    <source>
        <dbReference type="EMBL" id="OKH22118.1"/>
    </source>
</evidence>
<dbReference type="PANTHER" id="PTHR43308:SF5">
    <property type="entry name" value="S-LAYER PROTEIN _ PEPTIDOGLYCAN ENDO-BETA-N-ACETYLGLUCOSAMINIDASE"/>
    <property type="match status" value="1"/>
</dbReference>
<dbReference type="InterPro" id="IPR051465">
    <property type="entry name" value="Cell_Envelope_Struct_Comp"/>
</dbReference>
<sequence length="328" mass="34639">MTNLPPDPPSSPRSPLGFDEFIAILVALGAIGAILLWSIGRRDRGFDWVGIPGLLTPSPSPTVTPTLAPTPPAATATPILPLPPAAPTTPSPEALVPAPTQPQPFAGIVPVPAPVPQATPTPTPEQLQPIAFVDVPENYWARPFIDALSARGIVSGFAGDYFRPDEPVTRAEFAAILQAAFDQPPGSGEQAIAFTDVPADFWGVPAIGSAIRSGFMRGYPGNIFRPQQQIPRAQVLVALASGLNLPTPQNPNQTLGVFGDANQIPNWAVEQVAAATDAGLVVNYPETNVLEPNRNATRAEVTASIYQALVRAGRLEPIQSQYVVQQQQ</sequence>
<dbReference type="PROSITE" id="PS51272">
    <property type="entry name" value="SLH"/>
    <property type="match status" value="3"/>
</dbReference>
<evidence type="ECO:0000256" key="1">
    <source>
        <dbReference type="SAM" id="Phobius"/>
    </source>
</evidence>
<keyword evidence="4" id="KW-1185">Reference proteome</keyword>
<dbReference type="EMBL" id="MRCC01000022">
    <property type="protein sequence ID" value="OKH22118.1"/>
    <property type="molecule type" value="Genomic_DNA"/>
</dbReference>
<dbReference type="RefSeq" id="WP_073551370.1">
    <property type="nucleotide sequence ID" value="NZ_CAWMVK010000015.1"/>
</dbReference>
<dbReference type="OrthoDB" id="9759810at2"/>